<name>A0A109BJK5_HYPSL</name>
<comment type="caution">
    <text evidence="1">The sequence shown here is derived from an EMBL/GenBank/DDBJ whole genome shotgun (WGS) entry which is preliminary data.</text>
</comment>
<sequence>MSEQLFRLSETENARELAQRLFDDVSATLRLVLPDAAEVRHIGATAIPGCLTKGDLDVLIRVPAADFPRTDAILEARFARNGGSVRTDSFSAFEDASRAPHLGLQLTATGGPFDFFHRFAEALVQSPRRVEEYNALKRAHNNCDMAIYRAAKDAFIARVLSGAD</sequence>
<dbReference type="InterPro" id="IPR043519">
    <property type="entry name" value="NT_sf"/>
</dbReference>
<dbReference type="Proteomes" id="UP000059074">
    <property type="component" value="Unassembled WGS sequence"/>
</dbReference>
<dbReference type="EMBL" id="LMTR01000040">
    <property type="protein sequence ID" value="KWT70013.1"/>
    <property type="molecule type" value="Genomic_DNA"/>
</dbReference>
<dbReference type="Pfam" id="PF04229">
    <property type="entry name" value="GrpB"/>
    <property type="match status" value="1"/>
</dbReference>
<reference evidence="1 2" key="1">
    <citation type="submission" date="2015-10" db="EMBL/GenBank/DDBJ databases">
        <title>Transcriptomic analysis of a linuron degrading triple-species bacterial consortium.</title>
        <authorList>
            <person name="Albers P."/>
        </authorList>
    </citation>
    <scope>NUCLEOTIDE SEQUENCE [LARGE SCALE GENOMIC DNA]</scope>
    <source>
        <strain evidence="1 2">WDL6</strain>
    </source>
</reference>
<dbReference type="PANTHER" id="PTHR34822">
    <property type="entry name" value="GRPB DOMAIN PROTEIN (AFU_ORTHOLOGUE AFUA_1G01530)"/>
    <property type="match status" value="1"/>
</dbReference>
<dbReference type="AlphaFoldDB" id="A0A109BJK5"/>
<evidence type="ECO:0000313" key="2">
    <source>
        <dbReference type="Proteomes" id="UP000059074"/>
    </source>
</evidence>
<organism evidence="1 2">
    <name type="scientific">Hyphomicrobium sulfonivorans</name>
    <dbReference type="NCBI Taxonomy" id="121290"/>
    <lineage>
        <taxon>Bacteria</taxon>
        <taxon>Pseudomonadati</taxon>
        <taxon>Pseudomonadota</taxon>
        <taxon>Alphaproteobacteria</taxon>
        <taxon>Hyphomicrobiales</taxon>
        <taxon>Hyphomicrobiaceae</taxon>
        <taxon>Hyphomicrobium</taxon>
    </lineage>
</organism>
<evidence type="ECO:0000313" key="1">
    <source>
        <dbReference type="EMBL" id="KWT70013.1"/>
    </source>
</evidence>
<dbReference type="InterPro" id="IPR007344">
    <property type="entry name" value="GrpB/CoaE"/>
</dbReference>
<dbReference type="PANTHER" id="PTHR34822:SF1">
    <property type="entry name" value="GRPB FAMILY PROTEIN"/>
    <property type="match status" value="1"/>
</dbReference>
<gene>
    <name evidence="1" type="ORF">APY04_1222</name>
</gene>
<accession>A0A109BJK5</accession>
<dbReference type="Gene3D" id="3.30.460.10">
    <property type="entry name" value="Beta Polymerase, domain 2"/>
    <property type="match status" value="1"/>
</dbReference>
<protein>
    <recommendedName>
        <fullName evidence="3">GrpB family protein</fullName>
    </recommendedName>
</protein>
<dbReference type="RefSeq" id="WP_068460658.1">
    <property type="nucleotide sequence ID" value="NZ_LMTR01000040.1"/>
</dbReference>
<dbReference type="STRING" id="121290.APY04_1222"/>
<evidence type="ECO:0008006" key="3">
    <source>
        <dbReference type="Google" id="ProtNLM"/>
    </source>
</evidence>
<dbReference type="PATRIC" id="fig|121290.4.peg.3183"/>
<proteinExistence type="predicted"/>
<dbReference type="SUPFAM" id="SSF81301">
    <property type="entry name" value="Nucleotidyltransferase"/>
    <property type="match status" value="1"/>
</dbReference>
<keyword evidence="2" id="KW-1185">Reference proteome</keyword>
<dbReference type="OrthoDB" id="9799092at2"/>